<gene>
    <name evidence="4" type="ORF">OCU04_004612</name>
</gene>
<evidence type="ECO:0000313" key="4">
    <source>
        <dbReference type="EMBL" id="KAJ8067249.1"/>
    </source>
</evidence>
<comment type="similarity">
    <text evidence="1">Belongs to the class-A beta-lactamase family.</text>
</comment>
<dbReference type="PANTHER" id="PTHR43283:SF17">
    <property type="entry name" value="(LOVD), PUTATIVE (AFU_ORTHOLOGUE AFUA_5G00920)-RELATED"/>
    <property type="match status" value="1"/>
</dbReference>
<dbReference type="EMBL" id="JAPEIS010000004">
    <property type="protein sequence ID" value="KAJ8067249.1"/>
    <property type="molecule type" value="Genomic_DNA"/>
</dbReference>
<keyword evidence="2" id="KW-0378">Hydrolase</keyword>
<evidence type="ECO:0000259" key="3">
    <source>
        <dbReference type="Pfam" id="PF00144"/>
    </source>
</evidence>
<dbReference type="SUPFAM" id="SSF56601">
    <property type="entry name" value="beta-lactamase/transpeptidase-like"/>
    <property type="match status" value="1"/>
</dbReference>
<dbReference type="Pfam" id="PF00144">
    <property type="entry name" value="Beta-lactamase"/>
    <property type="match status" value="1"/>
</dbReference>
<name>A0A9X0DLA8_9HELO</name>
<proteinExistence type="inferred from homology"/>
<dbReference type="GO" id="GO:0016787">
    <property type="term" value="F:hydrolase activity"/>
    <property type="evidence" value="ECO:0007669"/>
    <property type="project" value="UniProtKB-KW"/>
</dbReference>
<dbReference type="OrthoDB" id="428260at2759"/>
<dbReference type="InterPro" id="IPR012338">
    <property type="entry name" value="Beta-lactam/transpept-like"/>
</dbReference>
<evidence type="ECO:0000313" key="5">
    <source>
        <dbReference type="Proteomes" id="UP001152300"/>
    </source>
</evidence>
<organism evidence="4 5">
    <name type="scientific">Sclerotinia nivalis</name>
    <dbReference type="NCBI Taxonomy" id="352851"/>
    <lineage>
        <taxon>Eukaryota</taxon>
        <taxon>Fungi</taxon>
        <taxon>Dikarya</taxon>
        <taxon>Ascomycota</taxon>
        <taxon>Pezizomycotina</taxon>
        <taxon>Leotiomycetes</taxon>
        <taxon>Helotiales</taxon>
        <taxon>Sclerotiniaceae</taxon>
        <taxon>Sclerotinia</taxon>
    </lineage>
</organism>
<reference evidence="4" key="1">
    <citation type="submission" date="2022-11" db="EMBL/GenBank/DDBJ databases">
        <title>Genome Resource of Sclerotinia nivalis Strain SnTB1, a Plant Pathogen Isolated from American Ginseng.</title>
        <authorList>
            <person name="Fan S."/>
        </authorList>
    </citation>
    <scope>NUCLEOTIDE SEQUENCE</scope>
    <source>
        <strain evidence="4">SnTB1</strain>
    </source>
</reference>
<dbReference type="Proteomes" id="UP001152300">
    <property type="component" value="Unassembled WGS sequence"/>
</dbReference>
<accession>A0A9X0DLA8</accession>
<dbReference type="InterPro" id="IPR001466">
    <property type="entry name" value="Beta-lactam-related"/>
</dbReference>
<keyword evidence="5" id="KW-1185">Reference proteome</keyword>
<dbReference type="AlphaFoldDB" id="A0A9X0DLA8"/>
<dbReference type="InterPro" id="IPR050789">
    <property type="entry name" value="Diverse_Enzym_Activities"/>
</dbReference>
<dbReference type="Gene3D" id="3.40.710.10">
    <property type="entry name" value="DD-peptidase/beta-lactamase superfamily"/>
    <property type="match status" value="1"/>
</dbReference>
<sequence>MIPNHYLKSHITFSFLFSISQHISRITQTVLSMATLEQQFEAAASAREIPGVVLVASDSNGSFKYGKAFGPATPDSQIELDSTFTMASCTKLITSIAALRCVEQGQIGLDDDLSPILTEFKGIQILEGFETGTDGKEVPILKPAKNKITLRQLITHTSGIGYDTFTPELIKFRAVQGIDSTSTRVTDMLKSITVPLLFEPGTSWAYGYGLDWISVLITRLNNGQSLEDYFQAHIFGPLHIKDITFHRDRNPHVQEKFVKMSVRSSLTIANPLLGLSDDCKQGGKVEWTDEIPYDIEQKDCFGGHGLAGSASSYLKILTSILRDDEVILKKSTTAEMFKPQLSAKAVHVMCTSLVCAFHSQGFFSGHPPGRKLNWGLGGLLIEEDIEGSKRKGTLTWSGLPNLLWSIDREEGLACFYAGNILPFGDPKSYKMQQIFETEMYKRFGEFKRS</sequence>
<dbReference type="PANTHER" id="PTHR43283">
    <property type="entry name" value="BETA-LACTAMASE-RELATED"/>
    <property type="match status" value="1"/>
</dbReference>
<feature type="domain" description="Beta-lactamase-related" evidence="3">
    <location>
        <begin position="40"/>
        <end position="424"/>
    </location>
</feature>
<comment type="caution">
    <text evidence="4">The sequence shown here is derived from an EMBL/GenBank/DDBJ whole genome shotgun (WGS) entry which is preliminary data.</text>
</comment>
<evidence type="ECO:0000256" key="1">
    <source>
        <dbReference type="ARBA" id="ARBA00009009"/>
    </source>
</evidence>
<evidence type="ECO:0000256" key="2">
    <source>
        <dbReference type="ARBA" id="ARBA00022801"/>
    </source>
</evidence>
<protein>
    <recommendedName>
        <fullName evidence="3">Beta-lactamase-related domain-containing protein</fullName>
    </recommendedName>
</protein>